<reference evidence="2" key="1">
    <citation type="submission" date="2023-02" db="EMBL/GenBank/DDBJ databases">
        <title>Identification and recombinant expression of a fungal hydrolase from Papiliotrema laurentii that hydrolyzes apple cutin and clears colloidal polyester polyurethane.</title>
        <authorList>
            <consortium name="DOE Joint Genome Institute"/>
            <person name="Roman V.A."/>
            <person name="Bojanowski C."/>
            <person name="Crable B.R."/>
            <person name="Wagner D.N."/>
            <person name="Hung C.S."/>
            <person name="Nadeau L.J."/>
            <person name="Schratz L."/>
            <person name="Haridas S."/>
            <person name="Pangilinan J."/>
            <person name="Lipzen A."/>
            <person name="Na H."/>
            <person name="Yan M."/>
            <person name="Ng V."/>
            <person name="Grigoriev I.V."/>
            <person name="Spatafora J.W."/>
            <person name="Barlow D."/>
            <person name="Biffinger J."/>
            <person name="Kelley-Loughnane N."/>
            <person name="Varaljay V.A."/>
            <person name="Crookes-Goodson W.J."/>
        </authorList>
    </citation>
    <scope>NUCLEOTIDE SEQUENCE</scope>
    <source>
        <strain evidence="2">5307AH</strain>
    </source>
</reference>
<accession>A0AAD9FUF5</accession>
<dbReference type="InterPro" id="IPR008972">
    <property type="entry name" value="Cupredoxin"/>
</dbReference>
<keyword evidence="1" id="KW-0732">Signal</keyword>
<dbReference type="SUPFAM" id="SSF49503">
    <property type="entry name" value="Cupredoxins"/>
    <property type="match status" value="1"/>
</dbReference>
<sequence length="220" mass="21301">MLVKMYIAALSLAAVALGATTHEVVVGANGLKYDPDNVTAAVGDTVNFTFMPGNHTVTQSTFAAPCVNAGIASGFRTAAENTFSILINSTDPIWIYCSQVGHCQSGMVMAINAPATGNETLAAYRALAMGGSAASASSSGATGSSATSSASKTSAGAGGATSSPASSAAAASATSHAQSSGTASASASSTKASSSSAAGHIEPSVWGAMGLLLLSVVGLL</sequence>
<dbReference type="PANTHER" id="PTHR34883:SF15">
    <property type="entry name" value="EXTRACELLULAR SERINE-RICH PROTEIN"/>
    <property type="match status" value="1"/>
</dbReference>
<protein>
    <submittedName>
        <fullName evidence="2">Cupredoxin</fullName>
    </submittedName>
</protein>
<dbReference type="AlphaFoldDB" id="A0AAD9FUF5"/>
<dbReference type="InterPro" id="IPR052953">
    <property type="entry name" value="Ser-rich/MCO-related"/>
</dbReference>
<dbReference type="Gene3D" id="2.60.40.420">
    <property type="entry name" value="Cupredoxins - blue copper proteins"/>
    <property type="match status" value="1"/>
</dbReference>
<feature type="signal peptide" evidence="1">
    <location>
        <begin position="1"/>
        <end position="18"/>
    </location>
</feature>
<feature type="chain" id="PRO_5041987863" evidence="1">
    <location>
        <begin position="19"/>
        <end position="220"/>
    </location>
</feature>
<keyword evidence="3" id="KW-1185">Reference proteome</keyword>
<name>A0AAD9FUF5_PAPLA</name>
<dbReference type="PANTHER" id="PTHR34883">
    <property type="entry name" value="SERINE-RICH PROTEIN, PUTATIVE-RELATED-RELATED"/>
    <property type="match status" value="1"/>
</dbReference>
<comment type="caution">
    <text evidence="2">The sequence shown here is derived from an EMBL/GenBank/DDBJ whole genome shotgun (WGS) entry which is preliminary data.</text>
</comment>
<gene>
    <name evidence="2" type="ORF">DB88DRAFT_481923</name>
</gene>
<dbReference type="Proteomes" id="UP001182556">
    <property type="component" value="Unassembled WGS sequence"/>
</dbReference>
<evidence type="ECO:0000313" key="2">
    <source>
        <dbReference type="EMBL" id="KAK1926460.1"/>
    </source>
</evidence>
<evidence type="ECO:0000256" key="1">
    <source>
        <dbReference type="SAM" id="SignalP"/>
    </source>
</evidence>
<proteinExistence type="predicted"/>
<evidence type="ECO:0000313" key="3">
    <source>
        <dbReference type="Proteomes" id="UP001182556"/>
    </source>
</evidence>
<dbReference type="CDD" id="cd00920">
    <property type="entry name" value="Cupredoxin"/>
    <property type="match status" value="1"/>
</dbReference>
<organism evidence="2 3">
    <name type="scientific">Papiliotrema laurentii</name>
    <name type="common">Cryptococcus laurentii</name>
    <dbReference type="NCBI Taxonomy" id="5418"/>
    <lineage>
        <taxon>Eukaryota</taxon>
        <taxon>Fungi</taxon>
        <taxon>Dikarya</taxon>
        <taxon>Basidiomycota</taxon>
        <taxon>Agaricomycotina</taxon>
        <taxon>Tremellomycetes</taxon>
        <taxon>Tremellales</taxon>
        <taxon>Rhynchogastremaceae</taxon>
        <taxon>Papiliotrema</taxon>
    </lineage>
</organism>
<dbReference type="EMBL" id="JAODAN010000002">
    <property type="protein sequence ID" value="KAK1926460.1"/>
    <property type="molecule type" value="Genomic_DNA"/>
</dbReference>